<organism evidence="1">
    <name type="scientific">Arundo donax</name>
    <name type="common">Giant reed</name>
    <name type="synonym">Donax arundinaceus</name>
    <dbReference type="NCBI Taxonomy" id="35708"/>
    <lineage>
        <taxon>Eukaryota</taxon>
        <taxon>Viridiplantae</taxon>
        <taxon>Streptophyta</taxon>
        <taxon>Embryophyta</taxon>
        <taxon>Tracheophyta</taxon>
        <taxon>Spermatophyta</taxon>
        <taxon>Magnoliopsida</taxon>
        <taxon>Liliopsida</taxon>
        <taxon>Poales</taxon>
        <taxon>Poaceae</taxon>
        <taxon>PACMAD clade</taxon>
        <taxon>Arundinoideae</taxon>
        <taxon>Arundineae</taxon>
        <taxon>Arundo</taxon>
    </lineage>
</organism>
<reference evidence="1" key="2">
    <citation type="journal article" date="2015" name="Data Brief">
        <title>Shoot transcriptome of the giant reed, Arundo donax.</title>
        <authorList>
            <person name="Barrero R.A."/>
            <person name="Guerrero F.D."/>
            <person name="Moolhuijzen P."/>
            <person name="Goolsby J.A."/>
            <person name="Tidwell J."/>
            <person name="Bellgard S.E."/>
            <person name="Bellgard M.I."/>
        </authorList>
    </citation>
    <scope>NUCLEOTIDE SEQUENCE</scope>
    <source>
        <tissue evidence="1">Shoot tissue taken approximately 20 cm above the soil surface</tissue>
    </source>
</reference>
<reference evidence="1" key="1">
    <citation type="submission" date="2014-09" db="EMBL/GenBank/DDBJ databases">
        <authorList>
            <person name="Magalhaes I.L.F."/>
            <person name="Oliveira U."/>
            <person name="Santos F.R."/>
            <person name="Vidigal T.H.D.A."/>
            <person name="Brescovit A.D."/>
            <person name="Santos A.J."/>
        </authorList>
    </citation>
    <scope>NUCLEOTIDE SEQUENCE</scope>
    <source>
        <tissue evidence="1">Shoot tissue taken approximately 20 cm above the soil surface</tissue>
    </source>
</reference>
<accession>A0A0A9DUR4</accession>
<dbReference type="EMBL" id="GBRH01205586">
    <property type="protein sequence ID" value="JAD92309.1"/>
    <property type="molecule type" value="Transcribed_RNA"/>
</dbReference>
<name>A0A0A9DUR4_ARUDO</name>
<protein>
    <submittedName>
        <fullName evidence="1">Uncharacterized protein</fullName>
    </submittedName>
</protein>
<dbReference type="AlphaFoldDB" id="A0A0A9DUR4"/>
<sequence>MARRGLTEGLISSWLARTSGRSVLKHELFQIAGKQVHFTGKQFFGQLKRFII</sequence>
<evidence type="ECO:0000313" key="1">
    <source>
        <dbReference type="EMBL" id="JAD92309.1"/>
    </source>
</evidence>
<proteinExistence type="predicted"/>